<dbReference type="AlphaFoldDB" id="A0A9P1H5J9"/>
<protein>
    <recommendedName>
        <fullName evidence="3">Alternative oxidase</fullName>
    </recommendedName>
</protein>
<evidence type="ECO:0000313" key="2">
    <source>
        <dbReference type="Proteomes" id="UP000838763"/>
    </source>
</evidence>
<dbReference type="EMBL" id="CALLCH030000015">
    <property type="protein sequence ID" value="CAI4216375.1"/>
    <property type="molecule type" value="Genomic_DNA"/>
</dbReference>
<keyword evidence="2" id="KW-1185">Reference proteome</keyword>
<reference evidence="1" key="1">
    <citation type="submission" date="2022-11" db="EMBL/GenBank/DDBJ databases">
        <authorList>
            <person name="Scott C."/>
            <person name="Bruce N."/>
        </authorList>
    </citation>
    <scope>NUCLEOTIDE SEQUENCE</scope>
</reference>
<dbReference type="Gene3D" id="3.40.50.11350">
    <property type="match status" value="1"/>
</dbReference>
<organism evidence="1 2">
    <name type="scientific">Parascedosporium putredinis</name>
    <dbReference type="NCBI Taxonomy" id="1442378"/>
    <lineage>
        <taxon>Eukaryota</taxon>
        <taxon>Fungi</taxon>
        <taxon>Dikarya</taxon>
        <taxon>Ascomycota</taxon>
        <taxon>Pezizomycotina</taxon>
        <taxon>Sordariomycetes</taxon>
        <taxon>Hypocreomycetidae</taxon>
        <taxon>Microascales</taxon>
        <taxon>Microascaceae</taxon>
        <taxon>Parascedosporium</taxon>
    </lineage>
</organism>
<dbReference type="Proteomes" id="UP000838763">
    <property type="component" value="Unassembled WGS sequence"/>
</dbReference>
<comment type="caution">
    <text evidence="1">The sequence shown here is derived from an EMBL/GenBank/DDBJ whole genome shotgun (WGS) entry which is preliminary data.</text>
</comment>
<dbReference type="OrthoDB" id="20368at2759"/>
<gene>
    <name evidence="1" type="ORF">PPNO1_LOCUS6030</name>
</gene>
<sequence length="465" mass="52417">MLPARAMSGVIPLAKRTIPFVLLIAVFYFFTHSGRPYADDVILRFKDSKTVFVDSIIDNDLPGSTSDGSALQELCSSRDWHENRVMSCETGKEGVTSVRQWQLQCIRVAIEAGATTVILPSIVQRKDRYFQRGKRAHAPLTGVAMDYMFDFHHLNDTLGAHCPRIKLATSISDFHDVYSLLGATNFKLGDPVGMDEKSKGAEYILPKPEEWAPKFDTWVEEQQAKAPPTSHLSDPYRLHFMASKVHFPVYHDSAQIRRDLSAALRFRRDARVLASAALYRLVSKYGVNLDPHKATVRTGFAGIHMRLELDVQEGKAKNAPDFAYQASESVKYVSGTGLSLAFLASGGPQEKTASFIEGAREFNLTVLTKDMLLDDKEKAQLRSFSYDQQAIVDYEIMRYATRMVGIGVSTFSSDLALVRADMYSDMPIEDTPEPDSTMMWHDDFTSLIWRIDGVKWSDWVKSWWP</sequence>
<accession>A0A9P1H5J9</accession>
<name>A0A9P1H5J9_9PEZI</name>
<dbReference type="CDD" id="cd11296">
    <property type="entry name" value="O-FucT_like"/>
    <property type="match status" value="1"/>
</dbReference>
<evidence type="ECO:0008006" key="3">
    <source>
        <dbReference type="Google" id="ProtNLM"/>
    </source>
</evidence>
<evidence type="ECO:0000313" key="1">
    <source>
        <dbReference type="EMBL" id="CAI4216375.1"/>
    </source>
</evidence>
<proteinExistence type="predicted"/>